<dbReference type="SUPFAM" id="SSF56672">
    <property type="entry name" value="DNA/RNA polymerases"/>
    <property type="match status" value="1"/>
</dbReference>
<feature type="compositionally biased region" description="Basic residues" evidence="3">
    <location>
        <begin position="168"/>
        <end position="181"/>
    </location>
</feature>
<evidence type="ECO:0000256" key="1">
    <source>
        <dbReference type="PROSITE-ProRule" id="PRU00047"/>
    </source>
</evidence>
<gene>
    <name evidence="6" type="primary">LOC106126087</name>
</gene>
<feature type="compositionally biased region" description="Basic residues" evidence="3">
    <location>
        <begin position="1213"/>
        <end position="1225"/>
    </location>
</feature>
<feature type="compositionally biased region" description="Basic and acidic residues" evidence="3">
    <location>
        <begin position="1226"/>
        <end position="1235"/>
    </location>
</feature>
<accession>A0AAJ6ZTL7</accession>
<dbReference type="InterPro" id="IPR036875">
    <property type="entry name" value="Znf_CCHC_sf"/>
</dbReference>
<dbReference type="SMART" id="SM00343">
    <property type="entry name" value="ZnF_C2HC"/>
    <property type="match status" value="4"/>
</dbReference>
<dbReference type="PROSITE" id="PS50158">
    <property type="entry name" value="ZF_CCHC"/>
    <property type="match status" value="3"/>
</dbReference>
<evidence type="ECO:0000259" key="4">
    <source>
        <dbReference type="PROSITE" id="PS50158"/>
    </source>
</evidence>
<feature type="coiled-coil region" evidence="2">
    <location>
        <begin position="9"/>
        <end position="36"/>
    </location>
</feature>
<evidence type="ECO:0000256" key="2">
    <source>
        <dbReference type="SAM" id="Coils"/>
    </source>
</evidence>
<dbReference type="GeneID" id="106126087"/>
<dbReference type="PROSITE" id="PS50878">
    <property type="entry name" value="RT_POL"/>
    <property type="match status" value="1"/>
</dbReference>
<keyword evidence="1" id="KW-0862">Zinc</keyword>
<dbReference type="GO" id="GO:0071897">
    <property type="term" value="P:DNA biosynthetic process"/>
    <property type="evidence" value="ECO:0007669"/>
    <property type="project" value="UniProtKB-ARBA"/>
</dbReference>
<feature type="region of interest" description="Disordered" evidence="3">
    <location>
        <begin position="141"/>
        <end position="198"/>
    </location>
</feature>
<dbReference type="GO" id="GO:0003676">
    <property type="term" value="F:nucleic acid binding"/>
    <property type="evidence" value="ECO:0007669"/>
    <property type="project" value="InterPro"/>
</dbReference>
<keyword evidence="1" id="KW-0479">Metal-binding</keyword>
<dbReference type="PANTHER" id="PTHR19446">
    <property type="entry name" value="REVERSE TRANSCRIPTASES"/>
    <property type="match status" value="1"/>
</dbReference>
<feature type="compositionally biased region" description="Basic and acidic residues" evidence="3">
    <location>
        <begin position="78"/>
        <end position="103"/>
    </location>
</feature>
<evidence type="ECO:0000313" key="6">
    <source>
        <dbReference type="RefSeq" id="XP_013179006.1"/>
    </source>
</evidence>
<sequence length="1235" mass="133229">MTRNVNEETRILQAANSRLQAEMAALKKEVAELKACMLQMGATSKPTAAAGLQNTDEDMENRILGRLSDRLNARIDGLEPRLNPEPRLRPALAHDRREAEARRKPPASRPRQTPATTQAELPEVRLPEPVQSGWIKVGAKGKAKASTSTSTPAASSPSSTAPVAQSGKKAKKKAKKKKKTAKKQETERPLPLAPASMKETMASVVKRGLREKAPAVIRSAPMPKKEQEKAKPAPKLRAPKTSAVVVTLHPTAVEKGVTYAKALAEARQRVNLKDLEIESVRFKRAATGASIIEVSGADNAPKADLLADKLREVFGNGGDVTVSRPTKTAELLVAGLDDSVTKEEVAEAVGAKGGCAVDRVKVGPLRQERSGLFAVWVACPVEAAKRVVEGKLLVGWVSARVKLLERRELRCFKCLHSGHVKARCTAVADRGLQCYRCGQMGHRAADCNAAPHCTLCAEAGKAASHRLGSKSCSAPKKRMAKNTAPGPDGIPGRIWVLALRNGFDGRFRDLLSRCLKDYTFPGDWKTGKLVLIGKAGRPADSPSAYRPIVLLGEAGKLFERVIATRLSEHLDRVGPNLADCQYGFRRGRSTIDAIARVRAVAEEEVLTGGVVLAVSLDIANAFNTLPHACIMEALRFHGVPLYLRETIKAYLSDRTVVYPTFTGLGQKRVSCGVPQGSVLGPLLWNVGYDWVLRGPTLGGVSVVCYADDTLVLARGGSYREASVVATAGVAQVVGRIRRLGLTVALEKSEALCFHGPRRAPPPGAQLIVGGVSIGVGHTMKYLGVVLDSRWNFREHFRRLAPKLARTSFALSRLLPNLGGPSASCRRLYAGIVRSMALYGAPIWADALERHNKAQLRRSQRVVALRAARAYRTVSCEAACLLAGTPPWELEALALADIYWKSANAKGRGEVPSGEEIVEWRRNARDVVQRCWLEQLSQPGAGRRTIAAIRPVLREWLTRRWGALSYRLVQVLSGHGCFGRYLCNVARRERTPQCPREARASIPSGPAHLSLAELEEDQTSVALNQCVEASLRTILEVATKSTNIKGTLVKALKEAAANIKAAVSQLRERTIVDLPSLAREGGCAADAIRSGRLTVGPRGDGSLWLSVPVAAAKKVTDAGRVRVGWTSARVVLLASRPTRCFRCLETGHMGANCPGEVDRSKLCFRCGKPDHRARDCVADPNCPVCEAAGKPAGHLIGGDGCATAGQKPTPKGRSAPKRRPRRKAKKAGAERMDTSP</sequence>
<proteinExistence type="predicted"/>
<feature type="region of interest" description="Disordered" evidence="3">
    <location>
        <begin position="214"/>
        <end position="238"/>
    </location>
</feature>
<dbReference type="Gene3D" id="4.10.60.10">
    <property type="entry name" value="Zinc finger, CCHC-type"/>
    <property type="match status" value="2"/>
</dbReference>
<dbReference type="KEGG" id="pxu:106126087"/>
<organism evidence="6">
    <name type="scientific">Papilio xuthus</name>
    <name type="common">Asian swallowtail butterfly</name>
    <dbReference type="NCBI Taxonomy" id="66420"/>
    <lineage>
        <taxon>Eukaryota</taxon>
        <taxon>Metazoa</taxon>
        <taxon>Ecdysozoa</taxon>
        <taxon>Arthropoda</taxon>
        <taxon>Hexapoda</taxon>
        <taxon>Insecta</taxon>
        <taxon>Pterygota</taxon>
        <taxon>Neoptera</taxon>
        <taxon>Endopterygota</taxon>
        <taxon>Lepidoptera</taxon>
        <taxon>Glossata</taxon>
        <taxon>Ditrysia</taxon>
        <taxon>Papilionoidea</taxon>
        <taxon>Papilionidae</taxon>
        <taxon>Papilioninae</taxon>
        <taxon>Papilio</taxon>
    </lineage>
</organism>
<feature type="region of interest" description="Disordered" evidence="3">
    <location>
        <begin position="78"/>
        <end position="128"/>
    </location>
</feature>
<reference evidence="6" key="1">
    <citation type="submission" date="2025-08" db="UniProtKB">
        <authorList>
            <consortium name="RefSeq"/>
        </authorList>
    </citation>
    <scope>IDENTIFICATION</scope>
</reference>
<dbReference type="InterPro" id="IPR001878">
    <property type="entry name" value="Znf_CCHC"/>
</dbReference>
<feature type="domain" description="CCHC-type" evidence="4">
    <location>
        <begin position="434"/>
        <end position="447"/>
    </location>
</feature>
<dbReference type="RefSeq" id="XP_013179006.1">
    <property type="nucleotide sequence ID" value="XM_013323552.1"/>
</dbReference>
<feature type="compositionally biased region" description="Low complexity" evidence="3">
    <location>
        <begin position="141"/>
        <end position="164"/>
    </location>
</feature>
<feature type="domain" description="Reverse transcriptase" evidence="5">
    <location>
        <begin position="513"/>
        <end position="786"/>
    </location>
</feature>
<feature type="region of interest" description="Disordered" evidence="3">
    <location>
        <begin position="1196"/>
        <end position="1235"/>
    </location>
</feature>
<dbReference type="InterPro" id="IPR043502">
    <property type="entry name" value="DNA/RNA_pol_sf"/>
</dbReference>
<feature type="domain" description="CCHC-type" evidence="4">
    <location>
        <begin position="1138"/>
        <end position="1153"/>
    </location>
</feature>
<evidence type="ECO:0000256" key="3">
    <source>
        <dbReference type="SAM" id="MobiDB-lite"/>
    </source>
</evidence>
<keyword evidence="1" id="KW-0863">Zinc-finger</keyword>
<name>A0AAJ6ZTL7_PAPXU</name>
<dbReference type="GO" id="GO:0008270">
    <property type="term" value="F:zinc ion binding"/>
    <property type="evidence" value="ECO:0007669"/>
    <property type="project" value="UniProtKB-KW"/>
</dbReference>
<dbReference type="Proteomes" id="UP000694872">
    <property type="component" value="Unplaced"/>
</dbReference>
<feature type="domain" description="CCHC-type" evidence="4">
    <location>
        <begin position="1162"/>
        <end position="1175"/>
    </location>
</feature>
<keyword evidence="2" id="KW-0175">Coiled coil</keyword>
<evidence type="ECO:0000259" key="5">
    <source>
        <dbReference type="PROSITE" id="PS50878"/>
    </source>
</evidence>
<dbReference type="Pfam" id="PF00078">
    <property type="entry name" value="RVT_1"/>
    <property type="match status" value="1"/>
</dbReference>
<protein>
    <submittedName>
        <fullName evidence="6">Uncharacterized protein LOC106126087</fullName>
    </submittedName>
</protein>
<dbReference type="CDD" id="cd01650">
    <property type="entry name" value="RT_nLTR_like"/>
    <property type="match status" value="1"/>
</dbReference>
<dbReference type="AlphaFoldDB" id="A0AAJ6ZTL7"/>
<dbReference type="Pfam" id="PF00098">
    <property type="entry name" value="zf-CCHC"/>
    <property type="match status" value="2"/>
</dbReference>
<dbReference type="InterPro" id="IPR000477">
    <property type="entry name" value="RT_dom"/>
</dbReference>
<dbReference type="SUPFAM" id="SSF57756">
    <property type="entry name" value="Retrovirus zinc finger-like domains"/>
    <property type="match status" value="2"/>
</dbReference>